<comment type="caution">
    <text evidence="1">The sequence shown here is derived from an EMBL/GenBank/DDBJ whole genome shotgun (WGS) entry which is preliminary data.</text>
</comment>
<dbReference type="RefSeq" id="WP_230370605.1">
    <property type="nucleotide sequence ID" value="NZ_WLYX01000001.1"/>
</dbReference>
<dbReference type="EMBL" id="WLYX01000001">
    <property type="protein sequence ID" value="MTD33563.1"/>
    <property type="molecule type" value="Genomic_DNA"/>
</dbReference>
<keyword evidence="2" id="KW-1185">Reference proteome</keyword>
<dbReference type="Proteomes" id="UP000446658">
    <property type="component" value="Unassembled WGS sequence"/>
</dbReference>
<proteinExistence type="predicted"/>
<accession>A0A844GAW7</accession>
<evidence type="ECO:0000313" key="1">
    <source>
        <dbReference type="EMBL" id="MTD33563.1"/>
    </source>
</evidence>
<gene>
    <name evidence="1" type="ORF">GKE73_12485</name>
</gene>
<protein>
    <submittedName>
        <fullName evidence="1">Uncharacterized protein</fullName>
    </submittedName>
</protein>
<name>A0A844GAW7_9NEIS</name>
<reference evidence="1 2" key="1">
    <citation type="submission" date="2019-11" db="EMBL/GenBank/DDBJ databases">
        <title>Draft genome sequence of Paludibacterium sp. dN18-1.</title>
        <authorList>
            <person name="Im W.-T."/>
        </authorList>
    </citation>
    <scope>NUCLEOTIDE SEQUENCE [LARGE SCALE GENOMIC DNA]</scope>
    <source>
        <strain evidence="2">dN 18-1</strain>
    </source>
</reference>
<evidence type="ECO:0000313" key="2">
    <source>
        <dbReference type="Proteomes" id="UP000446658"/>
    </source>
</evidence>
<sequence>MKKLLFFFAIISICSIAKSTEINDTEKPKPIKIIAQKKIDTEIFTPIFIQYIQPGKRTPSCSIILKQKEYKVIFFEQNDIEDYSNCSKIYQPIITKIKGEFYAAYKYSEEETRGSLIDDYVVMSIKKNSFHICKNIDKITDIMKKSGKQTSKSLKFIIEKNSCL</sequence>
<dbReference type="AlphaFoldDB" id="A0A844GAW7"/>
<organism evidence="1 2">
    <name type="scientific">Paludibacterium denitrificans</name>
    <dbReference type="NCBI Taxonomy" id="2675226"/>
    <lineage>
        <taxon>Bacteria</taxon>
        <taxon>Pseudomonadati</taxon>
        <taxon>Pseudomonadota</taxon>
        <taxon>Betaproteobacteria</taxon>
        <taxon>Neisseriales</taxon>
        <taxon>Chromobacteriaceae</taxon>
        <taxon>Paludibacterium</taxon>
    </lineage>
</organism>